<protein>
    <submittedName>
        <fullName evidence="1">Uncharacterized protein</fullName>
    </submittedName>
</protein>
<reference evidence="2" key="1">
    <citation type="submission" date="2019-06" db="EMBL/GenBank/DDBJ databases">
        <authorList>
            <person name="Broberg M."/>
        </authorList>
    </citation>
    <scope>NUCLEOTIDE SEQUENCE [LARGE SCALE GENOMIC DNA]</scope>
</reference>
<organism evidence="1 2">
    <name type="scientific">Clonostachys solani</name>
    <dbReference type="NCBI Taxonomy" id="160281"/>
    <lineage>
        <taxon>Eukaryota</taxon>
        <taxon>Fungi</taxon>
        <taxon>Dikarya</taxon>
        <taxon>Ascomycota</taxon>
        <taxon>Pezizomycotina</taxon>
        <taxon>Sordariomycetes</taxon>
        <taxon>Hypocreomycetidae</taxon>
        <taxon>Hypocreales</taxon>
        <taxon>Bionectriaceae</taxon>
        <taxon>Clonostachys</taxon>
    </lineage>
</organism>
<reference evidence="1 2" key="2">
    <citation type="submission" date="2021-10" db="EMBL/GenBank/DDBJ databases">
        <authorList>
            <person name="Piombo E."/>
        </authorList>
    </citation>
    <scope>NUCLEOTIDE SEQUENCE [LARGE SCALE GENOMIC DNA]</scope>
</reference>
<accession>A0A9N9Z4Q0</accession>
<name>A0A9N9Z4Q0_9HYPO</name>
<dbReference type="OrthoDB" id="10397271at2759"/>
<evidence type="ECO:0000313" key="1">
    <source>
        <dbReference type="EMBL" id="CAH0049017.1"/>
    </source>
</evidence>
<dbReference type="EMBL" id="CABFOC020000035">
    <property type="protein sequence ID" value="CAH0049017.1"/>
    <property type="molecule type" value="Genomic_DNA"/>
</dbReference>
<comment type="caution">
    <text evidence="1">The sequence shown here is derived from an EMBL/GenBank/DDBJ whole genome shotgun (WGS) entry which is preliminary data.</text>
</comment>
<proteinExistence type="predicted"/>
<dbReference type="Proteomes" id="UP000775872">
    <property type="component" value="Unassembled WGS sequence"/>
</dbReference>
<keyword evidence="2" id="KW-1185">Reference proteome</keyword>
<gene>
    <name evidence="1" type="ORF">CSOL1703_00000967</name>
</gene>
<evidence type="ECO:0000313" key="2">
    <source>
        <dbReference type="Proteomes" id="UP000775872"/>
    </source>
</evidence>
<dbReference type="AlphaFoldDB" id="A0A9N9Z4Q0"/>
<sequence>MVALLEWMAILVPKGTYNAFRWTCYPMHWINMTYYVAIKFTENLPCLPQAPVLDKPLVEGKRIDEKILIARRVPRATGMPDSLSSSSFDFGPAS</sequence>